<keyword evidence="3" id="KW-1185">Reference proteome</keyword>
<organism evidence="2 3">
    <name type="scientific">Moheibacter sediminis</name>
    <dbReference type="NCBI Taxonomy" id="1434700"/>
    <lineage>
        <taxon>Bacteria</taxon>
        <taxon>Pseudomonadati</taxon>
        <taxon>Bacteroidota</taxon>
        <taxon>Flavobacteriia</taxon>
        <taxon>Flavobacteriales</taxon>
        <taxon>Weeksellaceae</taxon>
        <taxon>Moheibacter</taxon>
    </lineage>
</organism>
<gene>
    <name evidence="2" type="ORF">SAMN06296427_104140</name>
</gene>
<evidence type="ECO:0000313" key="2">
    <source>
        <dbReference type="EMBL" id="SMC59721.1"/>
    </source>
</evidence>
<dbReference type="OrthoDB" id="9814103at2"/>
<dbReference type="InterPro" id="IPR024775">
    <property type="entry name" value="DinB-like"/>
</dbReference>
<dbReference type="SUPFAM" id="SSF109854">
    <property type="entry name" value="DinB/YfiT-like putative metalloenzymes"/>
    <property type="match status" value="1"/>
</dbReference>
<dbReference type="EMBL" id="FWXS01000004">
    <property type="protein sequence ID" value="SMC59721.1"/>
    <property type="molecule type" value="Genomic_DNA"/>
</dbReference>
<evidence type="ECO:0000313" key="3">
    <source>
        <dbReference type="Proteomes" id="UP000192393"/>
    </source>
</evidence>
<reference evidence="2 3" key="1">
    <citation type="submission" date="2017-04" db="EMBL/GenBank/DDBJ databases">
        <authorList>
            <person name="Afonso C.L."/>
            <person name="Miller P.J."/>
            <person name="Scott M.A."/>
            <person name="Spackman E."/>
            <person name="Goraichik I."/>
            <person name="Dimitrov K.M."/>
            <person name="Suarez D.L."/>
            <person name="Swayne D.E."/>
        </authorList>
    </citation>
    <scope>NUCLEOTIDE SEQUENCE [LARGE SCALE GENOMIC DNA]</scope>
    <source>
        <strain evidence="2 3">CGMCC 1.12708</strain>
    </source>
</reference>
<sequence>MEIAKQIAQQFRDVHFGGNWTWVNFKETLDGINLEQATAKVHDFNTIAALVYHIDYYTVGVAEFLKGKPLTTKDKLSWEMPEFNSEEEWQNFLTEFWIHAENLAHTIETFPQEKLDEIFFEDQYGNYYRNLHGIIEHSHYHLGQIVLIKKILNQN</sequence>
<dbReference type="RefSeq" id="WP_084017060.1">
    <property type="nucleotide sequence ID" value="NZ_FWXS01000004.1"/>
</dbReference>
<dbReference type="InterPro" id="IPR034660">
    <property type="entry name" value="DinB/YfiT-like"/>
</dbReference>
<dbReference type="Proteomes" id="UP000192393">
    <property type="component" value="Unassembled WGS sequence"/>
</dbReference>
<dbReference type="Gene3D" id="1.20.120.450">
    <property type="entry name" value="dinb family like domain"/>
    <property type="match status" value="1"/>
</dbReference>
<proteinExistence type="predicted"/>
<name>A0A1W2AGX9_9FLAO</name>
<evidence type="ECO:0000259" key="1">
    <source>
        <dbReference type="Pfam" id="PF12867"/>
    </source>
</evidence>
<accession>A0A1W2AGX9</accession>
<dbReference type="AlphaFoldDB" id="A0A1W2AGX9"/>
<feature type="domain" description="DinB-like" evidence="1">
    <location>
        <begin position="20"/>
        <end position="145"/>
    </location>
</feature>
<dbReference type="Pfam" id="PF12867">
    <property type="entry name" value="DinB_2"/>
    <property type="match status" value="1"/>
</dbReference>
<dbReference type="STRING" id="1434700.SAMN06296427_104140"/>
<protein>
    <submittedName>
        <fullName evidence="2">DinB superfamily protein</fullName>
    </submittedName>
</protein>